<dbReference type="AlphaFoldDB" id="A0A4R9G6W0"/>
<dbReference type="OrthoDB" id="345923at2"/>
<evidence type="ECO:0000256" key="1">
    <source>
        <dbReference type="SAM" id="Phobius"/>
    </source>
</evidence>
<proteinExistence type="predicted"/>
<dbReference type="Proteomes" id="UP000297453">
    <property type="component" value="Unassembled WGS sequence"/>
</dbReference>
<comment type="caution">
    <text evidence="2">The sequence shown here is derived from an EMBL/GenBank/DDBJ whole genome shotgun (WGS) entry which is preliminary data.</text>
</comment>
<keyword evidence="1" id="KW-0812">Transmembrane</keyword>
<name>A0A4R9G6W0_9LEPT</name>
<keyword evidence="1" id="KW-1133">Transmembrane helix</keyword>
<dbReference type="EMBL" id="RQEP01000005">
    <property type="protein sequence ID" value="TGK07193.1"/>
    <property type="molecule type" value="Genomic_DNA"/>
</dbReference>
<feature type="transmembrane region" description="Helical" evidence="1">
    <location>
        <begin position="44"/>
        <end position="63"/>
    </location>
</feature>
<keyword evidence="1" id="KW-0472">Membrane</keyword>
<sequence>MTQIDLTNWYLERVLFALAGTVSTIGLCVGFFISPWGFLFNGMVSFNLLLFASVHFCPASYVLNKLGVPYKCELQKD</sequence>
<accession>A0A4R9G6W0</accession>
<keyword evidence="3" id="KW-1185">Reference proteome</keyword>
<evidence type="ECO:0000313" key="2">
    <source>
        <dbReference type="EMBL" id="TGK07193.1"/>
    </source>
</evidence>
<protein>
    <submittedName>
        <fullName evidence="2">DUF2892 domain-containing protein</fullName>
    </submittedName>
</protein>
<dbReference type="Gene3D" id="6.10.140.1340">
    <property type="match status" value="1"/>
</dbReference>
<reference evidence="2" key="1">
    <citation type="journal article" date="2019" name="PLoS Negl. Trop. Dis.">
        <title>Revisiting the worldwide diversity of Leptospira species in the environment.</title>
        <authorList>
            <person name="Vincent A.T."/>
            <person name="Schiettekatte O."/>
            <person name="Bourhy P."/>
            <person name="Veyrier F.J."/>
            <person name="Picardeau M."/>
        </authorList>
    </citation>
    <scope>NUCLEOTIDE SEQUENCE [LARGE SCALE GENOMIC DNA]</scope>
    <source>
        <strain evidence="2">SSS9</strain>
    </source>
</reference>
<gene>
    <name evidence="2" type="ORF">EHO59_03545</name>
</gene>
<organism evidence="2 3">
    <name type="scientific">Leptospira semungkisensis</name>
    <dbReference type="NCBI Taxonomy" id="2484985"/>
    <lineage>
        <taxon>Bacteria</taxon>
        <taxon>Pseudomonadati</taxon>
        <taxon>Spirochaetota</taxon>
        <taxon>Spirochaetia</taxon>
        <taxon>Leptospirales</taxon>
        <taxon>Leptospiraceae</taxon>
        <taxon>Leptospira</taxon>
    </lineage>
</organism>
<evidence type="ECO:0000313" key="3">
    <source>
        <dbReference type="Proteomes" id="UP000297453"/>
    </source>
</evidence>
<feature type="transmembrane region" description="Helical" evidence="1">
    <location>
        <begin position="14"/>
        <end position="38"/>
    </location>
</feature>